<dbReference type="InterPro" id="IPR011712">
    <property type="entry name" value="Sig_transdc_His_kin_sub3_dim/P"/>
</dbReference>
<dbReference type="GO" id="GO:0016301">
    <property type="term" value="F:kinase activity"/>
    <property type="evidence" value="ECO:0007669"/>
    <property type="project" value="UniProtKB-KW"/>
</dbReference>
<feature type="domain" description="Histidine kinase/HSP90-like ATPase" evidence="7">
    <location>
        <begin position="351"/>
        <end position="436"/>
    </location>
</feature>
<evidence type="ECO:0000256" key="6">
    <source>
        <dbReference type="SAM" id="Phobius"/>
    </source>
</evidence>
<protein>
    <submittedName>
        <fullName evidence="9">Sensor histidine kinase</fullName>
    </submittedName>
</protein>
<evidence type="ECO:0000313" key="10">
    <source>
        <dbReference type="Proteomes" id="UP001501867"/>
    </source>
</evidence>
<keyword evidence="6" id="KW-0812">Transmembrane</keyword>
<dbReference type="InterPro" id="IPR003594">
    <property type="entry name" value="HATPase_dom"/>
</dbReference>
<evidence type="ECO:0000256" key="1">
    <source>
        <dbReference type="ARBA" id="ARBA00022679"/>
    </source>
</evidence>
<dbReference type="InterPro" id="IPR036890">
    <property type="entry name" value="HATPase_C_sf"/>
</dbReference>
<feature type="transmembrane region" description="Helical" evidence="6">
    <location>
        <begin position="208"/>
        <end position="229"/>
    </location>
</feature>
<feature type="transmembrane region" description="Helical" evidence="6">
    <location>
        <begin position="111"/>
        <end position="130"/>
    </location>
</feature>
<keyword evidence="6" id="KW-0472">Membrane</keyword>
<organism evidence="9 10">
    <name type="scientific">Streptomyces polychromogenes</name>
    <dbReference type="NCBI Taxonomy" id="67342"/>
    <lineage>
        <taxon>Bacteria</taxon>
        <taxon>Bacillati</taxon>
        <taxon>Actinomycetota</taxon>
        <taxon>Actinomycetes</taxon>
        <taxon>Kitasatosporales</taxon>
        <taxon>Streptomycetaceae</taxon>
        <taxon>Streptomyces</taxon>
    </lineage>
</organism>
<keyword evidence="3" id="KW-0902">Two-component regulatory system</keyword>
<evidence type="ECO:0000313" key="9">
    <source>
        <dbReference type="EMBL" id="GAA0287207.1"/>
    </source>
</evidence>
<evidence type="ECO:0000256" key="2">
    <source>
        <dbReference type="ARBA" id="ARBA00022777"/>
    </source>
</evidence>
<evidence type="ECO:0000256" key="3">
    <source>
        <dbReference type="ARBA" id="ARBA00023012"/>
    </source>
</evidence>
<evidence type="ECO:0000259" key="7">
    <source>
        <dbReference type="Pfam" id="PF02518"/>
    </source>
</evidence>
<feature type="transmembrane region" description="Helical" evidence="6">
    <location>
        <begin position="142"/>
        <end position="159"/>
    </location>
</feature>
<evidence type="ECO:0000256" key="4">
    <source>
        <dbReference type="SAM" id="Coils"/>
    </source>
</evidence>
<feature type="compositionally biased region" description="Basic residues" evidence="5">
    <location>
        <begin position="35"/>
        <end position="44"/>
    </location>
</feature>
<feature type="domain" description="Signal transduction histidine kinase subgroup 3 dimerisation and phosphoacceptor" evidence="8">
    <location>
        <begin position="250"/>
        <end position="316"/>
    </location>
</feature>
<dbReference type="Pfam" id="PF07730">
    <property type="entry name" value="HisKA_3"/>
    <property type="match status" value="1"/>
</dbReference>
<comment type="caution">
    <text evidence="9">The sequence shown here is derived from an EMBL/GenBank/DDBJ whole genome shotgun (WGS) entry which is preliminary data.</text>
</comment>
<dbReference type="CDD" id="cd16917">
    <property type="entry name" value="HATPase_UhpB-NarQ-NarX-like"/>
    <property type="match status" value="1"/>
</dbReference>
<sequence>MTEQISAPPLARGGAQVERETGTDMRDECRNAKDRKARKARKAQWKAEWKADWPARKAAWREAEKARKARGEAPDYGSGPMGPPNAFTLLPWLLLGMGAISNLLHGKTPNPWIGALGLLLFNSLYITLVFRAFDKRAREAAATRWCLAALAAVTCAMAGAYGDSWLLFFPLLGLATGAVVRGRRLGQVLFGISALAGVIAGLREGWDALGIVYGTFLSGMVTAAILALAETVRELRDTRQELARNAVDQERLRFSRDLHDLLGHTLSVIVVKSEAARRIAPRDLDAALGQVRDIETVGRQALTEIREAVTGYREASLAAELDRARAALTAAGIEPVVRQSGPPLPPQAATLLGWVVREAATNAVRHSGAGTCEIEVHGGPERVRLVITDDGSGVGSTPPGSGLTGLGERLAAAGGTLTGGPVPGGGFRVTAELPVETGEGDEGNG</sequence>
<keyword evidence="10" id="KW-1185">Reference proteome</keyword>
<keyword evidence="4" id="KW-0175">Coiled coil</keyword>
<reference evidence="9 10" key="1">
    <citation type="journal article" date="2019" name="Int. J. Syst. Evol. Microbiol.">
        <title>The Global Catalogue of Microorganisms (GCM) 10K type strain sequencing project: providing services to taxonomists for standard genome sequencing and annotation.</title>
        <authorList>
            <consortium name="The Broad Institute Genomics Platform"/>
            <consortium name="The Broad Institute Genome Sequencing Center for Infectious Disease"/>
            <person name="Wu L."/>
            <person name="Ma J."/>
        </authorList>
    </citation>
    <scope>NUCLEOTIDE SEQUENCE [LARGE SCALE GENOMIC DNA]</scope>
    <source>
        <strain evidence="9 10">JCM 4505</strain>
    </source>
</reference>
<dbReference type="Pfam" id="PF02518">
    <property type="entry name" value="HATPase_c"/>
    <property type="match status" value="1"/>
</dbReference>
<dbReference type="Gene3D" id="1.20.5.1930">
    <property type="match status" value="1"/>
</dbReference>
<evidence type="ECO:0000259" key="8">
    <source>
        <dbReference type="Pfam" id="PF07730"/>
    </source>
</evidence>
<accession>A0ABN0VCC0</accession>
<dbReference type="InterPro" id="IPR050482">
    <property type="entry name" value="Sensor_HK_TwoCompSys"/>
</dbReference>
<dbReference type="SUPFAM" id="SSF55874">
    <property type="entry name" value="ATPase domain of HSP90 chaperone/DNA topoisomerase II/histidine kinase"/>
    <property type="match status" value="1"/>
</dbReference>
<keyword evidence="6" id="KW-1133">Transmembrane helix</keyword>
<name>A0ABN0VCC0_9ACTN</name>
<feature type="compositionally biased region" description="Basic and acidic residues" evidence="5">
    <location>
        <begin position="17"/>
        <end position="34"/>
    </location>
</feature>
<feature type="transmembrane region" description="Helical" evidence="6">
    <location>
        <begin position="185"/>
        <end position="202"/>
    </location>
</feature>
<keyword evidence="2 9" id="KW-0418">Kinase</keyword>
<keyword evidence="1" id="KW-0808">Transferase</keyword>
<dbReference type="Proteomes" id="UP001501867">
    <property type="component" value="Unassembled WGS sequence"/>
</dbReference>
<evidence type="ECO:0000256" key="5">
    <source>
        <dbReference type="SAM" id="MobiDB-lite"/>
    </source>
</evidence>
<gene>
    <name evidence="9" type="ORF">GCM10010302_26980</name>
</gene>
<proteinExistence type="predicted"/>
<dbReference type="PANTHER" id="PTHR24421">
    <property type="entry name" value="NITRATE/NITRITE SENSOR PROTEIN NARX-RELATED"/>
    <property type="match status" value="1"/>
</dbReference>
<feature type="region of interest" description="Disordered" evidence="5">
    <location>
        <begin position="1"/>
        <end position="50"/>
    </location>
</feature>
<dbReference type="Gene3D" id="3.30.565.10">
    <property type="entry name" value="Histidine kinase-like ATPase, C-terminal domain"/>
    <property type="match status" value="1"/>
</dbReference>
<feature type="coiled-coil region" evidence="4">
    <location>
        <begin position="225"/>
        <end position="252"/>
    </location>
</feature>
<dbReference type="PANTHER" id="PTHR24421:SF63">
    <property type="entry name" value="SENSOR HISTIDINE KINASE DESK"/>
    <property type="match status" value="1"/>
</dbReference>
<dbReference type="EMBL" id="BAAABV010000015">
    <property type="protein sequence ID" value="GAA0287207.1"/>
    <property type="molecule type" value="Genomic_DNA"/>
</dbReference>